<dbReference type="InterPro" id="IPR009057">
    <property type="entry name" value="Homeodomain-like_sf"/>
</dbReference>
<dbReference type="SUPFAM" id="SSF51215">
    <property type="entry name" value="Regulatory protein AraC"/>
    <property type="match status" value="1"/>
</dbReference>
<organism evidence="5 6">
    <name type="scientific">Streptomyces viridochromogenes</name>
    <dbReference type="NCBI Taxonomy" id="1938"/>
    <lineage>
        <taxon>Bacteria</taxon>
        <taxon>Bacillati</taxon>
        <taxon>Actinomycetota</taxon>
        <taxon>Actinomycetes</taxon>
        <taxon>Kitasatosporales</taxon>
        <taxon>Streptomycetaceae</taxon>
        <taxon>Streptomyces</taxon>
    </lineage>
</organism>
<keyword evidence="1" id="KW-0805">Transcription regulation</keyword>
<keyword evidence="2" id="KW-0238">DNA-binding</keyword>
<keyword evidence="3" id="KW-0804">Transcription</keyword>
<dbReference type="GO" id="GO:0003700">
    <property type="term" value="F:DNA-binding transcription factor activity"/>
    <property type="evidence" value="ECO:0007669"/>
    <property type="project" value="InterPro"/>
</dbReference>
<dbReference type="Proteomes" id="UP000037432">
    <property type="component" value="Unassembled WGS sequence"/>
</dbReference>
<dbReference type="PATRIC" id="fig|1938.3.peg.5453"/>
<protein>
    <submittedName>
        <fullName evidence="5">Transcriptional regulator</fullName>
    </submittedName>
</protein>
<proteinExistence type="predicted"/>
<name>A0A0J8C057_STRVR</name>
<feature type="domain" description="HTH araC/xylS-type" evidence="4">
    <location>
        <begin position="193"/>
        <end position="291"/>
    </location>
</feature>
<dbReference type="GO" id="GO:0043565">
    <property type="term" value="F:sequence-specific DNA binding"/>
    <property type="evidence" value="ECO:0007669"/>
    <property type="project" value="InterPro"/>
</dbReference>
<dbReference type="PANTHER" id="PTHR43280:SF32">
    <property type="entry name" value="TRANSCRIPTIONAL REGULATORY PROTEIN"/>
    <property type="match status" value="1"/>
</dbReference>
<sequence>MVDFASLRVPVLPFAPVCRAGLGIAVATLREVYDLTPPDLLASPHRLDFHQVALVTQGTGSFSIDSTRVPCRPGTLLWTRPNQVIQSFPRPGMDADLIMFTETFPLRMSAHMSMLDDVLRPSHWQLSGSELIALQRVLNLLQEEFQRPDRGLAEELLKHLLAVALLHIDQMCRRHHQEASAVTPGGESGDLFVKFRRELDRSYRSTRLVEDYAAALNCSTRALSRACRAVAGTSAKDLIDARVALEARRLLAHTDLPICAIARQLGFSEGTNFGKFFMRRVQMTPGGFRCEARMRAQR</sequence>
<dbReference type="PROSITE" id="PS01124">
    <property type="entry name" value="HTH_ARAC_FAMILY_2"/>
    <property type="match status" value="1"/>
</dbReference>
<dbReference type="Pfam" id="PF02311">
    <property type="entry name" value="AraC_binding"/>
    <property type="match status" value="1"/>
</dbReference>
<dbReference type="OrthoDB" id="9799345at2"/>
<dbReference type="InterPro" id="IPR018060">
    <property type="entry name" value="HTH_AraC"/>
</dbReference>
<dbReference type="PANTHER" id="PTHR43280">
    <property type="entry name" value="ARAC-FAMILY TRANSCRIPTIONAL REGULATOR"/>
    <property type="match status" value="1"/>
</dbReference>
<dbReference type="Gene3D" id="1.10.10.60">
    <property type="entry name" value="Homeodomain-like"/>
    <property type="match status" value="1"/>
</dbReference>
<gene>
    <name evidence="5" type="ORF">ACM01_28635</name>
</gene>
<evidence type="ECO:0000259" key="4">
    <source>
        <dbReference type="PROSITE" id="PS01124"/>
    </source>
</evidence>
<evidence type="ECO:0000313" key="6">
    <source>
        <dbReference type="Proteomes" id="UP000037432"/>
    </source>
</evidence>
<dbReference type="InterPro" id="IPR037923">
    <property type="entry name" value="HTH-like"/>
</dbReference>
<evidence type="ECO:0000313" key="5">
    <source>
        <dbReference type="EMBL" id="KMS71090.1"/>
    </source>
</evidence>
<accession>A0A0J8C057</accession>
<dbReference type="InterPro" id="IPR003313">
    <property type="entry name" value="AraC-bd"/>
</dbReference>
<evidence type="ECO:0000256" key="1">
    <source>
        <dbReference type="ARBA" id="ARBA00023015"/>
    </source>
</evidence>
<dbReference type="Pfam" id="PF12833">
    <property type="entry name" value="HTH_18"/>
    <property type="match status" value="1"/>
</dbReference>
<dbReference type="AlphaFoldDB" id="A0A0J8C057"/>
<dbReference type="EMBL" id="LFNT01000040">
    <property type="protein sequence ID" value="KMS71090.1"/>
    <property type="molecule type" value="Genomic_DNA"/>
</dbReference>
<reference evidence="5 6" key="1">
    <citation type="submission" date="2015-06" db="EMBL/GenBank/DDBJ databases">
        <authorList>
            <person name="Ju K.-S."/>
            <person name="Doroghazi J.R."/>
            <person name="Metcalf W.W."/>
        </authorList>
    </citation>
    <scope>NUCLEOTIDE SEQUENCE [LARGE SCALE GENOMIC DNA]</scope>
    <source>
        <strain evidence="5 6">NRRL 3414</strain>
    </source>
</reference>
<dbReference type="SMART" id="SM00342">
    <property type="entry name" value="HTH_ARAC"/>
    <property type="match status" value="1"/>
</dbReference>
<dbReference type="SUPFAM" id="SSF46689">
    <property type="entry name" value="Homeodomain-like"/>
    <property type="match status" value="1"/>
</dbReference>
<evidence type="ECO:0000256" key="3">
    <source>
        <dbReference type="ARBA" id="ARBA00023163"/>
    </source>
</evidence>
<comment type="caution">
    <text evidence="5">The sequence shown here is derived from an EMBL/GenBank/DDBJ whole genome shotgun (WGS) entry which is preliminary data.</text>
</comment>
<evidence type="ECO:0000256" key="2">
    <source>
        <dbReference type="ARBA" id="ARBA00023125"/>
    </source>
</evidence>